<evidence type="ECO:0000259" key="1">
    <source>
        <dbReference type="PROSITE" id="PS50097"/>
    </source>
</evidence>
<dbReference type="SUPFAM" id="SSF49599">
    <property type="entry name" value="TRAF domain-like"/>
    <property type="match status" value="1"/>
</dbReference>
<dbReference type="PROSITE" id="PS50097">
    <property type="entry name" value="BTB"/>
    <property type="match status" value="1"/>
</dbReference>
<dbReference type="Pfam" id="PF00651">
    <property type="entry name" value="BTB"/>
    <property type="match status" value="1"/>
</dbReference>
<dbReference type="InterPro" id="IPR011333">
    <property type="entry name" value="SKP1/BTB/POZ_sf"/>
</dbReference>
<dbReference type="InterPro" id="IPR000210">
    <property type="entry name" value="BTB/POZ_dom"/>
</dbReference>
<dbReference type="PROSITE" id="PS50144">
    <property type="entry name" value="MATH"/>
    <property type="match status" value="1"/>
</dbReference>
<dbReference type="STRING" id="174720.A0A0N5BCB4"/>
<dbReference type="PANTHER" id="PTHR24413">
    <property type="entry name" value="SPECKLE-TYPE POZ PROTEIN"/>
    <property type="match status" value="1"/>
</dbReference>
<feature type="domain" description="MATH" evidence="2">
    <location>
        <begin position="21"/>
        <end position="180"/>
    </location>
</feature>
<dbReference type="AlphaFoldDB" id="A0A0N5BCB4"/>
<dbReference type="WBParaSite" id="SPAL_0000366300.1">
    <property type="protein sequence ID" value="SPAL_0000366300.1"/>
    <property type="gene ID" value="SPAL_0000366300"/>
</dbReference>
<organism evidence="3 4">
    <name type="scientific">Strongyloides papillosus</name>
    <name type="common">Intestinal threadworm</name>
    <dbReference type="NCBI Taxonomy" id="174720"/>
    <lineage>
        <taxon>Eukaryota</taxon>
        <taxon>Metazoa</taxon>
        <taxon>Ecdysozoa</taxon>
        <taxon>Nematoda</taxon>
        <taxon>Chromadorea</taxon>
        <taxon>Rhabditida</taxon>
        <taxon>Tylenchina</taxon>
        <taxon>Panagrolaimomorpha</taxon>
        <taxon>Strongyloidoidea</taxon>
        <taxon>Strongyloididae</taxon>
        <taxon>Strongyloides</taxon>
    </lineage>
</organism>
<reference evidence="4" key="1">
    <citation type="submission" date="2017-02" db="UniProtKB">
        <authorList>
            <consortium name="WormBaseParasite"/>
        </authorList>
    </citation>
    <scope>IDENTIFICATION</scope>
</reference>
<accession>A0A0N5BCB4</accession>
<dbReference type="Pfam" id="PF22486">
    <property type="entry name" value="MATH_2"/>
    <property type="match status" value="1"/>
</dbReference>
<dbReference type="Gene3D" id="3.30.710.10">
    <property type="entry name" value="Potassium Channel Kv1.1, Chain A"/>
    <property type="match status" value="1"/>
</dbReference>
<dbReference type="SUPFAM" id="SSF54695">
    <property type="entry name" value="POZ domain"/>
    <property type="match status" value="1"/>
</dbReference>
<evidence type="ECO:0000259" key="2">
    <source>
        <dbReference type="PROSITE" id="PS50144"/>
    </source>
</evidence>
<evidence type="ECO:0000313" key="3">
    <source>
        <dbReference type="Proteomes" id="UP000046392"/>
    </source>
</evidence>
<evidence type="ECO:0000313" key="4">
    <source>
        <dbReference type="WBParaSite" id="SPAL_0000366300.1"/>
    </source>
</evidence>
<dbReference type="SMART" id="SM00225">
    <property type="entry name" value="BTB"/>
    <property type="match status" value="1"/>
</dbReference>
<dbReference type="Gene3D" id="2.60.210.10">
    <property type="entry name" value="Apoptosis, Tumor Necrosis Factor Receptor Associated Protein 2, Chain A"/>
    <property type="match status" value="1"/>
</dbReference>
<feature type="domain" description="BTB" evidence="1">
    <location>
        <begin position="219"/>
        <end position="281"/>
    </location>
</feature>
<dbReference type="InterPro" id="IPR008974">
    <property type="entry name" value="TRAF-like"/>
</dbReference>
<protein>
    <submittedName>
        <fullName evidence="4">Speckle-type POZ protein</fullName>
    </submittedName>
</protein>
<name>A0A0N5BCB4_STREA</name>
<keyword evidence="3" id="KW-1185">Reference proteome</keyword>
<dbReference type="InterPro" id="IPR002083">
    <property type="entry name" value="MATH/TRAF_dom"/>
</dbReference>
<dbReference type="GO" id="GO:0030163">
    <property type="term" value="P:protein catabolic process"/>
    <property type="evidence" value="ECO:0007669"/>
    <property type="project" value="UniProtKB-ARBA"/>
</dbReference>
<sequence>MDLNYSADLSVDCNNKTSLKRASFIRTIENFPTFDGDLKSYGKPHIYYNFAQPCSVNYPCKKCYEEKAIVENGHTFNFDLDSKVKCSLNIHPYGRDSVSKDYVSISLEFKESSRLKITALCKFSILDPDGKEEYKSIVGVEKFDSNKSSHFLQKFINRNDLLRRESILLPNKKLTVRFEIFYLFDDVNASGVSETTHIDEHLNVFLKDIKRMLDSQDFYDCIIKVGNSEINVHKCILTTRSEVFRSTLKKKLTAFQSNTLEMSGFRLEVVKEMVNYLYTGRSPKIGEVAIEMLEITDKYKLEGLKMIATESLLNGLNVENVCEYLEKSELYSAEILKEFCIRYIYLNAEEVVKGEKWRKIVNFYPLLLERIFNVTAGID</sequence>
<dbReference type="Gene3D" id="1.25.40.420">
    <property type="match status" value="1"/>
</dbReference>
<dbReference type="Proteomes" id="UP000046392">
    <property type="component" value="Unplaced"/>
</dbReference>
<proteinExistence type="predicted"/>